<reference evidence="1" key="1">
    <citation type="submission" date="2018-06" db="EMBL/GenBank/DDBJ databases">
        <authorList>
            <person name="Zhirakovskaya E."/>
        </authorList>
    </citation>
    <scope>NUCLEOTIDE SEQUENCE</scope>
</reference>
<organism evidence="1">
    <name type="scientific">hydrothermal vent metagenome</name>
    <dbReference type="NCBI Taxonomy" id="652676"/>
    <lineage>
        <taxon>unclassified sequences</taxon>
        <taxon>metagenomes</taxon>
        <taxon>ecological metagenomes</taxon>
    </lineage>
</organism>
<dbReference type="EMBL" id="UOFF01000009">
    <property type="protein sequence ID" value="VAW52897.1"/>
    <property type="molecule type" value="Genomic_DNA"/>
</dbReference>
<protein>
    <submittedName>
        <fullName evidence="1">Uncharacterized protein</fullName>
    </submittedName>
</protein>
<accession>A0A3B0WQB9</accession>
<sequence length="62" mass="6933">MHLPLTAIKLSYLVEVKISRSNALRWNAYTSVGLSLNAQASIGMTMEDKRYLTLKLCCSVND</sequence>
<dbReference type="AlphaFoldDB" id="A0A3B0WQB9"/>
<proteinExistence type="predicted"/>
<evidence type="ECO:0000313" key="1">
    <source>
        <dbReference type="EMBL" id="VAW52897.1"/>
    </source>
</evidence>
<gene>
    <name evidence="1" type="ORF">MNBD_GAMMA07-1935</name>
</gene>
<name>A0A3B0WQB9_9ZZZZ</name>